<sequence>MKRTLLGDCSVNQRKLLKYQCLLVKQQNFIQFFHCLYPVNGLGQPIDHGKHPVLLEKQSNQVREQPKCR</sequence>
<reference evidence="1 2" key="1">
    <citation type="submission" date="2019-05" db="EMBL/GenBank/DDBJ databases">
        <title>Psychrobacillus vulpis sp. nov., a new species isolated from feces of a red fox that inhabits in The Tablas de Daimiel Natural Park, Albacete, Spain.</title>
        <authorList>
            <person name="Rodriguez M."/>
            <person name="Reina J.C."/>
            <person name="Bejar V."/>
            <person name="Llamas I."/>
        </authorList>
    </citation>
    <scope>NUCLEOTIDE SEQUENCE [LARGE SCALE GENOMIC DNA]</scope>
    <source>
        <strain evidence="1 2">NHI-2</strain>
    </source>
</reference>
<gene>
    <name evidence="1" type="ORF">FG383_06255</name>
</gene>
<proteinExistence type="predicted"/>
<accession>A0A544TGH9</accession>
<dbReference type="EMBL" id="VDGG01000010">
    <property type="protein sequence ID" value="TQR16528.1"/>
    <property type="molecule type" value="Genomic_DNA"/>
</dbReference>
<organism evidence="1 2">
    <name type="scientific">Psychrobacillus soli</name>
    <dbReference type="NCBI Taxonomy" id="1543965"/>
    <lineage>
        <taxon>Bacteria</taxon>
        <taxon>Bacillati</taxon>
        <taxon>Bacillota</taxon>
        <taxon>Bacilli</taxon>
        <taxon>Bacillales</taxon>
        <taxon>Bacillaceae</taxon>
        <taxon>Psychrobacillus</taxon>
    </lineage>
</organism>
<protein>
    <submittedName>
        <fullName evidence="1">Uncharacterized protein</fullName>
    </submittedName>
</protein>
<keyword evidence="2" id="KW-1185">Reference proteome</keyword>
<name>A0A544TGH9_9BACI</name>
<comment type="caution">
    <text evidence="1">The sequence shown here is derived from an EMBL/GenBank/DDBJ whole genome shotgun (WGS) entry which is preliminary data.</text>
</comment>
<evidence type="ECO:0000313" key="1">
    <source>
        <dbReference type="EMBL" id="TQR16528.1"/>
    </source>
</evidence>
<dbReference type="AlphaFoldDB" id="A0A544TGH9"/>
<dbReference type="Proteomes" id="UP000318937">
    <property type="component" value="Unassembled WGS sequence"/>
</dbReference>
<dbReference type="RefSeq" id="WP_142606050.1">
    <property type="nucleotide sequence ID" value="NZ_VDGG01000010.1"/>
</dbReference>
<evidence type="ECO:0000313" key="2">
    <source>
        <dbReference type="Proteomes" id="UP000318937"/>
    </source>
</evidence>